<dbReference type="InterPro" id="IPR006528">
    <property type="entry name" value="Phage_head_morphogenesis_dom"/>
</dbReference>
<evidence type="ECO:0000313" key="2">
    <source>
        <dbReference type="EMBL" id="EEO27170.2"/>
    </source>
</evidence>
<gene>
    <name evidence="2" type="ORF">OFAG_00323</name>
</gene>
<evidence type="ECO:0000313" key="3">
    <source>
        <dbReference type="Proteomes" id="UP000003973"/>
    </source>
</evidence>
<reference evidence="2" key="1">
    <citation type="submission" date="2011-10" db="EMBL/GenBank/DDBJ databases">
        <title>The Genome Sequence of Oxalobacter formigenes HOxBLS.</title>
        <authorList>
            <consortium name="The Broad Institute Genome Sequencing Platform"/>
            <person name="Earl A."/>
            <person name="Ward D."/>
            <person name="Feldgarden M."/>
            <person name="Gevers D."/>
            <person name="Allison M.J."/>
            <person name="Humphrey S."/>
            <person name="Young S.K."/>
            <person name="Zeng Q."/>
            <person name="Gargeya S."/>
            <person name="Fitzgerald M."/>
            <person name="Haas B."/>
            <person name="Abouelleil A."/>
            <person name="Alvarado L."/>
            <person name="Arachchi H.M."/>
            <person name="Berlin A."/>
            <person name="Brown A."/>
            <person name="Chapman S.B."/>
            <person name="Chen Z."/>
            <person name="Dunbar C."/>
            <person name="Freedman E."/>
            <person name="Gearin G."/>
            <person name="Goldberg J."/>
            <person name="Griggs A."/>
            <person name="Gujja S."/>
            <person name="Heiman D."/>
            <person name="Howarth C."/>
            <person name="Larson L."/>
            <person name="Lui A."/>
            <person name="MacDonald P.J.P."/>
            <person name="Montmayeur A."/>
            <person name="Murphy C."/>
            <person name="Neiman D."/>
            <person name="Pearson M."/>
            <person name="Priest M."/>
            <person name="Roberts A."/>
            <person name="Saif S."/>
            <person name="Shea T."/>
            <person name="Shenoy N."/>
            <person name="Sisk P."/>
            <person name="Stolte C."/>
            <person name="Sykes S."/>
            <person name="Wortman J."/>
            <person name="Nusbaum C."/>
            <person name="Birren B."/>
        </authorList>
    </citation>
    <scope>NUCLEOTIDE SEQUENCE [LARGE SCALE GENOMIC DNA]</scope>
    <source>
        <strain evidence="2">HOxBLS</strain>
    </source>
</reference>
<name>C3X1T4_9BURK</name>
<dbReference type="HOGENOM" id="CLU_079019_0_0_4"/>
<protein>
    <recommendedName>
        <fullName evidence="1">Phage head morphogenesis domain-containing protein</fullName>
    </recommendedName>
</protein>
<dbReference type="EMBL" id="ACDP02000029">
    <property type="protein sequence ID" value="EEO27170.2"/>
    <property type="molecule type" value="Genomic_DNA"/>
</dbReference>
<dbReference type="AlphaFoldDB" id="C3X1T4"/>
<proteinExistence type="predicted"/>
<sequence length="236" mass="26510">MTKDSRDAVLSLFDDTGRRKDFLETGGIAQAAQSILDIKKGQWNAFFDMVAREKVQSLINRLLRESKASCTSAVKPLFDEVTIKMDAMTPQMKEIFQASVNQGVDLIKSIPSQYFERISGDVMRTITTPTSSLKELSRNLAKYGEMSYRRANNIALDQTRKAYQSFNRQMLDNAGIQKGIWVHTGGTVHPRHKHKAFNGKEFDLAKGAPVGDDGGYVFPSQEPFCRCTFIPIVKFS</sequence>
<comment type="caution">
    <text evidence="2">The sequence shown here is derived from an EMBL/GenBank/DDBJ whole genome shotgun (WGS) entry which is preliminary data.</text>
</comment>
<dbReference type="Pfam" id="PF04233">
    <property type="entry name" value="Phage_Mu_F"/>
    <property type="match status" value="1"/>
</dbReference>
<dbReference type="eggNOG" id="COG2369">
    <property type="taxonomic scope" value="Bacteria"/>
</dbReference>
<keyword evidence="3" id="KW-1185">Reference proteome</keyword>
<organism evidence="2 3">
    <name type="scientific">Oxalobacter paraformigenes</name>
    <dbReference type="NCBI Taxonomy" id="556268"/>
    <lineage>
        <taxon>Bacteria</taxon>
        <taxon>Pseudomonadati</taxon>
        <taxon>Pseudomonadota</taxon>
        <taxon>Betaproteobacteria</taxon>
        <taxon>Burkholderiales</taxon>
        <taxon>Oxalobacteraceae</taxon>
        <taxon>Oxalobacter</taxon>
    </lineage>
</organism>
<dbReference type="Proteomes" id="UP000003973">
    <property type="component" value="Unassembled WGS sequence"/>
</dbReference>
<feature type="domain" description="Phage head morphogenesis" evidence="1">
    <location>
        <begin position="131"/>
        <end position="230"/>
    </location>
</feature>
<accession>C3X1T4</accession>
<evidence type="ECO:0000259" key="1">
    <source>
        <dbReference type="Pfam" id="PF04233"/>
    </source>
</evidence>